<dbReference type="SUPFAM" id="SSF52374">
    <property type="entry name" value="Nucleotidylyl transferase"/>
    <property type="match status" value="1"/>
</dbReference>
<evidence type="ECO:0000256" key="3">
    <source>
        <dbReference type="SAM" id="MobiDB-lite"/>
    </source>
</evidence>
<sequence>MSRHPLGLIHGRFQVLHNDHLVYLLAGKALCDHLIVGVTNPTPEESAEEAANPARSAPENNPLSYEERESLIRAAFKEKGIPEGSYEVIPFPICKPEKIREIAPAEAVYYLTIYDAWGHEKRKRLEGLGLRTHVMWERPQEHKGISATDVRRAMRTGGEWRHMVPPAVAALLDEWNIQERLAGSSGS</sequence>
<gene>
    <name evidence="5" type="ORF">GM415_16725</name>
</gene>
<dbReference type="GO" id="GO:0016779">
    <property type="term" value="F:nucleotidyltransferase activity"/>
    <property type="evidence" value="ECO:0007669"/>
    <property type="project" value="UniProtKB-KW"/>
</dbReference>
<dbReference type="PANTHER" id="PTHR21342">
    <property type="entry name" value="PHOSPHOPANTETHEINE ADENYLYLTRANSFERASE"/>
    <property type="match status" value="1"/>
</dbReference>
<keyword evidence="2 5" id="KW-0548">Nucleotidyltransferase</keyword>
<feature type="region of interest" description="Disordered" evidence="3">
    <location>
        <begin position="42"/>
        <end position="63"/>
    </location>
</feature>
<dbReference type="EMBL" id="CP046400">
    <property type="protein sequence ID" value="QGY41697.1"/>
    <property type="molecule type" value="Genomic_DNA"/>
</dbReference>
<dbReference type="InterPro" id="IPR014729">
    <property type="entry name" value="Rossmann-like_a/b/a_fold"/>
</dbReference>
<evidence type="ECO:0000259" key="4">
    <source>
        <dbReference type="Pfam" id="PF01467"/>
    </source>
</evidence>
<evidence type="ECO:0000256" key="2">
    <source>
        <dbReference type="ARBA" id="ARBA00022695"/>
    </source>
</evidence>
<feature type="domain" description="Cytidyltransferase-like" evidence="4">
    <location>
        <begin position="9"/>
        <end position="152"/>
    </location>
</feature>
<dbReference type="InterPro" id="IPR004821">
    <property type="entry name" value="Cyt_trans-like"/>
</dbReference>
<dbReference type="PANTHER" id="PTHR21342:SF0">
    <property type="entry name" value="BIFUNCTIONAL NMN ADENYLYLTRANSFERASE_NUDIX HYDROLASE"/>
    <property type="match status" value="1"/>
</dbReference>
<dbReference type="AlphaFoldDB" id="A0A6I6JNI0"/>
<reference evidence="5 6" key="1">
    <citation type="submission" date="2019-11" db="EMBL/GenBank/DDBJ databases">
        <authorList>
            <person name="Zheng R.K."/>
            <person name="Sun C.M."/>
        </authorList>
    </citation>
    <scope>NUCLEOTIDE SEQUENCE [LARGE SCALE GENOMIC DNA]</scope>
    <source>
        <strain evidence="5 6">SRB007</strain>
    </source>
</reference>
<dbReference type="Pfam" id="PF01467">
    <property type="entry name" value="CTP_transf_like"/>
    <property type="match status" value="1"/>
</dbReference>
<dbReference type="RefSeq" id="WP_158950195.1">
    <property type="nucleotide sequence ID" value="NZ_CP046400.1"/>
</dbReference>
<evidence type="ECO:0000313" key="5">
    <source>
        <dbReference type="EMBL" id="QGY41697.1"/>
    </source>
</evidence>
<keyword evidence="6" id="KW-1185">Reference proteome</keyword>
<organism evidence="5 6">
    <name type="scientific">Pseudodesulfovibrio cashew</name>
    <dbReference type="NCBI Taxonomy" id="2678688"/>
    <lineage>
        <taxon>Bacteria</taxon>
        <taxon>Pseudomonadati</taxon>
        <taxon>Thermodesulfobacteriota</taxon>
        <taxon>Desulfovibrionia</taxon>
        <taxon>Desulfovibrionales</taxon>
        <taxon>Desulfovibrionaceae</taxon>
    </lineage>
</organism>
<proteinExistence type="predicted"/>
<feature type="compositionally biased region" description="Low complexity" evidence="3">
    <location>
        <begin position="42"/>
        <end position="62"/>
    </location>
</feature>
<keyword evidence="1 5" id="KW-0808">Transferase</keyword>
<dbReference type="KEGG" id="psel:GM415_16725"/>
<evidence type="ECO:0000313" key="6">
    <source>
        <dbReference type="Proteomes" id="UP000428328"/>
    </source>
</evidence>
<dbReference type="Gene3D" id="3.40.50.620">
    <property type="entry name" value="HUPs"/>
    <property type="match status" value="1"/>
</dbReference>
<accession>A0A6I6JNI0</accession>
<name>A0A6I6JNI0_9BACT</name>
<dbReference type="Proteomes" id="UP000428328">
    <property type="component" value="Chromosome"/>
</dbReference>
<protein>
    <submittedName>
        <fullName evidence="5">Nicotinate-nucleotide adenylyltransferase</fullName>
    </submittedName>
</protein>
<evidence type="ECO:0000256" key="1">
    <source>
        <dbReference type="ARBA" id="ARBA00022679"/>
    </source>
</evidence>